<dbReference type="InterPro" id="IPR052544">
    <property type="entry name" value="Bacteriocin_Proc_Enz"/>
</dbReference>
<accession>A0A3S9WBU1</accession>
<evidence type="ECO:0000259" key="2">
    <source>
        <dbReference type="Pfam" id="PF22767"/>
    </source>
</evidence>
<name>A0A3S9WBU1_9MICO</name>
<dbReference type="OrthoDB" id="3723182at2"/>
<dbReference type="NCBIfam" id="TIGR03605">
    <property type="entry name" value="antibiot_sagB"/>
    <property type="match status" value="1"/>
</dbReference>
<dbReference type="CDD" id="cd02142">
    <property type="entry name" value="McbC_SagB-like_oxidoreductase"/>
    <property type="match status" value="1"/>
</dbReference>
<keyword evidence="4" id="KW-1185">Reference proteome</keyword>
<dbReference type="InterPro" id="IPR054488">
    <property type="entry name" value="ThcOx_dom2"/>
</dbReference>
<proteinExistence type="predicted"/>
<dbReference type="InterPro" id="IPR029479">
    <property type="entry name" value="Nitroreductase"/>
</dbReference>
<dbReference type="EMBL" id="CP031423">
    <property type="protein sequence ID" value="AZS37521.1"/>
    <property type="molecule type" value="Genomic_DNA"/>
</dbReference>
<feature type="domain" description="Nitroreductase" evidence="1">
    <location>
        <begin position="272"/>
        <end position="435"/>
    </location>
</feature>
<dbReference type="GO" id="GO:0016491">
    <property type="term" value="F:oxidoreductase activity"/>
    <property type="evidence" value="ECO:0007669"/>
    <property type="project" value="InterPro"/>
</dbReference>
<dbReference type="Pfam" id="PF22767">
    <property type="entry name" value="ThcOx"/>
    <property type="match status" value="1"/>
</dbReference>
<dbReference type="SUPFAM" id="SSF55469">
    <property type="entry name" value="FMN-dependent nitroreductase-like"/>
    <property type="match status" value="1"/>
</dbReference>
<evidence type="ECO:0000313" key="3">
    <source>
        <dbReference type="EMBL" id="AZS37521.1"/>
    </source>
</evidence>
<reference evidence="3 4" key="1">
    <citation type="submission" date="2018-08" db="EMBL/GenBank/DDBJ databases">
        <title>Microbacterium lemovicicum sp. nov., a bacterium isolated from a natural uranium-rich soil.</title>
        <authorList>
            <person name="ORTET P."/>
        </authorList>
    </citation>
    <scope>NUCLEOTIDE SEQUENCE [LARGE SCALE GENOMIC DNA]</scope>
    <source>
        <strain evidence="3 4">Viu22</strain>
    </source>
</reference>
<organism evidence="3 4">
    <name type="scientific">Microbacterium lemovicicum</name>
    <dbReference type="NCBI Taxonomy" id="1072463"/>
    <lineage>
        <taxon>Bacteria</taxon>
        <taxon>Bacillati</taxon>
        <taxon>Actinomycetota</taxon>
        <taxon>Actinomycetes</taxon>
        <taxon>Micrococcales</taxon>
        <taxon>Microbacteriaceae</taxon>
        <taxon>Microbacterium</taxon>
    </lineage>
</organism>
<dbReference type="InterPro" id="IPR000415">
    <property type="entry name" value="Nitroreductase-like"/>
</dbReference>
<dbReference type="Pfam" id="PF00881">
    <property type="entry name" value="Nitroreductase"/>
    <property type="match status" value="1"/>
</dbReference>
<sequence>MSDTLVRRLRVPAESVEPLAGTPERVAFDRLRQGPAAASDLDELALRGGAVGLARWMTWSQHAIDHGVLSSVLIGPDGATFAEFVAQRPHAGPLEPRADARYGSLILSRFAFLHRGTEGAALESPTSRIRADLSPAAARVVSGFAAAFSIEAAVASAPPEAASAVRRLIPLLVACGLLIEVGAAAEDADPVISQWELHDMLLHERSRTQRSDGRRGATFRFAGIRPSPPAHDPNLGSPAIAFRRPDLGGLQGPDGALAHLMETRRSRSDLEPIDADRLGELLYRTSRIRAVVPGGDHPAAYDKLDRPHPSAGGMYELTTYVVVGDCPPLQRGIYRYDGIGHGLDLVCPAGPDLDRLLRDAAAATGLSSTPSLLLVLAADFTRLSWKYEAIAYASILKDVGVMFMAMQLVATAMGLGSCPIGGGDSDVFARAIGTDWLHHTSVGEFLIGS</sequence>
<dbReference type="Proteomes" id="UP000276888">
    <property type="component" value="Chromosome"/>
</dbReference>
<dbReference type="AlphaFoldDB" id="A0A3S9WBU1"/>
<gene>
    <name evidence="3" type="ORF">CVS47_02158</name>
</gene>
<protein>
    <submittedName>
        <fullName evidence="3">Uncharacterized protein</fullName>
    </submittedName>
</protein>
<dbReference type="PANTHER" id="PTHR43745:SF2">
    <property type="entry name" value="NITROREDUCTASE MJ1384-RELATED"/>
    <property type="match status" value="1"/>
</dbReference>
<dbReference type="PANTHER" id="PTHR43745">
    <property type="entry name" value="NITROREDUCTASE MJ1384-RELATED"/>
    <property type="match status" value="1"/>
</dbReference>
<feature type="domain" description="Cyanobactin oxidase ThcOx second" evidence="2">
    <location>
        <begin position="105"/>
        <end position="212"/>
    </location>
</feature>
<evidence type="ECO:0000313" key="4">
    <source>
        <dbReference type="Proteomes" id="UP000276888"/>
    </source>
</evidence>
<dbReference type="Gene3D" id="3.40.109.10">
    <property type="entry name" value="NADH Oxidase"/>
    <property type="match status" value="1"/>
</dbReference>
<dbReference type="InterPro" id="IPR020051">
    <property type="entry name" value="SagB-type_dehydrogenase"/>
</dbReference>
<evidence type="ECO:0000259" key="1">
    <source>
        <dbReference type="Pfam" id="PF00881"/>
    </source>
</evidence>
<dbReference type="KEGG" id="mlv:CVS47_02158"/>
<dbReference type="RefSeq" id="WP_127096069.1">
    <property type="nucleotide sequence ID" value="NZ_CP031423.1"/>
</dbReference>